<proteinExistence type="predicted"/>
<dbReference type="AlphaFoldDB" id="A0A412AYI6"/>
<sequence length="65" mass="7039">MNSKIINTMWSISLMVIGIATLFLIGANIFAMGLPDMIVRTLGIIDLVSLAVLVFSTVKKAKSKK</sequence>
<accession>A0A412AYI6</accession>
<keyword evidence="1" id="KW-0472">Membrane</keyword>
<name>A0A412AYI6_9FIRM</name>
<gene>
    <name evidence="2" type="ORF">DWY99_04425</name>
</gene>
<feature type="transmembrane region" description="Helical" evidence="1">
    <location>
        <begin position="12"/>
        <end position="31"/>
    </location>
</feature>
<evidence type="ECO:0000313" key="3">
    <source>
        <dbReference type="Proteomes" id="UP000284751"/>
    </source>
</evidence>
<evidence type="ECO:0000313" key="2">
    <source>
        <dbReference type="EMBL" id="RGQ42448.1"/>
    </source>
</evidence>
<keyword evidence="1" id="KW-1133">Transmembrane helix</keyword>
<evidence type="ECO:0000256" key="1">
    <source>
        <dbReference type="SAM" id="Phobius"/>
    </source>
</evidence>
<reference evidence="2 3" key="1">
    <citation type="submission" date="2018-08" db="EMBL/GenBank/DDBJ databases">
        <title>A genome reference for cultivated species of the human gut microbiota.</title>
        <authorList>
            <person name="Zou Y."/>
            <person name="Xue W."/>
            <person name="Luo G."/>
        </authorList>
    </citation>
    <scope>NUCLEOTIDE SEQUENCE [LARGE SCALE GENOMIC DNA]</scope>
    <source>
        <strain evidence="2 3">AF28-26</strain>
    </source>
</reference>
<protein>
    <submittedName>
        <fullName evidence="2">Uncharacterized protein</fullName>
    </submittedName>
</protein>
<feature type="transmembrane region" description="Helical" evidence="1">
    <location>
        <begin position="37"/>
        <end position="58"/>
    </location>
</feature>
<comment type="caution">
    <text evidence="2">The sequence shown here is derived from an EMBL/GenBank/DDBJ whole genome shotgun (WGS) entry which is preliminary data.</text>
</comment>
<dbReference type="EMBL" id="QRTC01000011">
    <property type="protein sequence ID" value="RGQ42448.1"/>
    <property type="molecule type" value="Genomic_DNA"/>
</dbReference>
<organism evidence="2 3">
    <name type="scientific">[Clostridium] leptum</name>
    <dbReference type="NCBI Taxonomy" id="1535"/>
    <lineage>
        <taxon>Bacteria</taxon>
        <taxon>Bacillati</taxon>
        <taxon>Bacillota</taxon>
        <taxon>Clostridia</taxon>
        <taxon>Eubacteriales</taxon>
        <taxon>Oscillospiraceae</taxon>
        <taxon>Oscillospiraceae incertae sedis</taxon>
    </lineage>
</organism>
<dbReference type="Proteomes" id="UP000284751">
    <property type="component" value="Unassembled WGS sequence"/>
</dbReference>
<keyword evidence="1" id="KW-0812">Transmembrane</keyword>